<dbReference type="AlphaFoldDB" id="A0AAV9P1N4"/>
<dbReference type="RefSeq" id="XP_064656089.1">
    <property type="nucleotide sequence ID" value="XM_064805629.1"/>
</dbReference>
<dbReference type="GeneID" id="89929730"/>
<evidence type="ECO:0000313" key="2">
    <source>
        <dbReference type="EMBL" id="KAK5166136.1"/>
    </source>
</evidence>
<comment type="caution">
    <text evidence="2">The sequence shown here is derived from an EMBL/GenBank/DDBJ whole genome shotgun (WGS) entry which is preliminary data.</text>
</comment>
<accession>A0AAV9P1N4</accession>
<sequence length="117" mass="12689">MYSLSKFSDGPMPQSTAPNATAAQNIGELMQAWFRTCHENVRPADGKFKILARMVEIPPPEEGDAGELGEEAVSGLTNMFQIARGLGHHKEIADRLACADELCKVLAKATTNMDAAW</sequence>
<dbReference type="EMBL" id="JAVRRT010000014">
    <property type="protein sequence ID" value="KAK5166136.1"/>
    <property type="molecule type" value="Genomic_DNA"/>
</dbReference>
<protein>
    <submittedName>
        <fullName evidence="2">Uncharacterized protein</fullName>
    </submittedName>
</protein>
<name>A0AAV9P1N4_9PEZI</name>
<feature type="region of interest" description="Disordered" evidence="1">
    <location>
        <begin position="1"/>
        <end position="22"/>
    </location>
</feature>
<organism evidence="2 3">
    <name type="scientific">Saxophila tyrrhenica</name>
    <dbReference type="NCBI Taxonomy" id="1690608"/>
    <lineage>
        <taxon>Eukaryota</taxon>
        <taxon>Fungi</taxon>
        <taxon>Dikarya</taxon>
        <taxon>Ascomycota</taxon>
        <taxon>Pezizomycotina</taxon>
        <taxon>Dothideomycetes</taxon>
        <taxon>Dothideomycetidae</taxon>
        <taxon>Mycosphaerellales</taxon>
        <taxon>Extremaceae</taxon>
        <taxon>Saxophila</taxon>
    </lineage>
</organism>
<feature type="compositionally biased region" description="Polar residues" evidence="1">
    <location>
        <begin position="13"/>
        <end position="22"/>
    </location>
</feature>
<reference evidence="2 3" key="1">
    <citation type="submission" date="2023-08" db="EMBL/GenBank/DDBJ databases">
        <title>Black Yeasts Isolated from many extreme environments.</title>
        <authorList>
            <person name="Coleine C."/>
            <person name="Stajich J.E."/>
            <person name="Selbmann L."/>
        </authorList>
    </citation>
    <scope>NUCLEOTIDE SEQUENCE [LARGE SCALE GENOMIC DNA]</scope>
    <source>
        <strain evidence="2 3">CCFEE 5935</strain>
    </source>
</reference>
<keyword evidence="3" id="KW-1185">Reference proteome</keyword>
<dbReference type="Proteomes" id="UP001337655">
    <property type="component" value="Unassembled WGS sequence"/>
</dbReference>
<evidence type="ECO:0000313" key="3">
    <source>
        <dbReference type="Proteomes" id="UP001337655"/>
    </source>
</evidence>
<evidence type="ECO:0000256" key="1">
    <source>
        <dbReference type="SAM" id="MobiDB-lite"/>
    </source>
</evidence>
<proteinExistence type="predicted"/>
<gene>
    <name evidence="2" type="ORF">LTR77_008397</name>
</gene>